<dbReference type="STRING" id="1123069.ruthe_02252"/>
<evidence type="ECO:0000313" key="2">
    <source>
        <dbReference type="EMBL" id="EPX84448.1"/>
    </source>
</evidence>
<gene>
    <name evidence="2" type="ORF">ruthe_02252</name>
</gene>
<evidence type="ECO:0000256" key="1">
    <source>
        <dbReference type="SAM" id="MobiDB-lite"/>
    </source>
</evidence>
<sequence>MGDLGRGAIGRQHDAPALIEERVEGMEEFLLRRFLAGKELDIVHKQHIEGADRGLEVHHPPLAQGGHEADHELFRRQVEDTQARIALAQPMGGGLQQMRLAQAHPAMEEERIEACLARGDPQGRGMGQRIGRTDGKALEGQARIEAALLLRRRAQRGRRGRGHPGRPASPGSGSGQGSGRGRRHLDPVSPAAGLGKGTQDLLAQAAGDIGAEKGRRRLEAGNAALDGHKAQGGDPALEAGRPEAVAQGGPGALPQSGPGRRCPTGQCSVQSAFRKARPEAEFCCAIRHRLALHP</sequence>
<feature type="compositionally biased region" description="Basic residues" evidence="1">
    <location>
        <begin position="153"/>
        <end position="164"/>
    </location>
</feature>
<dbReference type="AlphaFoldDB" id="S9QXS0"/>
<dbReference type="EMBL" id="AOLV01000025">
    <property type="protein sequence ID" value="EPX84448.1"/>
    <property type="molecule type" value="Genomic_DNA"/>
</dbReference>
<feature type="region of interest" description="Disordered" evidence="1">
    <location>
        <begin position="153"/>
        <end position="195"/>
    </location>
</feature>
<reference evidence="2 3" key="1">
    <citation type="journal article" date="2013" name="Stand. Genomic Sci.">
        <title>Genome sequence of the reddish-pigmented Rubellimicrobium thermophilum type strain (DSM 16684(T)), a member of the Roseobacter clade.</title>
        <authorList>
            <person name="Fiebig A."/>
            <person name="Riedel T."/>
            <person name="Gronow S."/>
            <person name="Petersen J."/>
            <person name="Klenk H.P."/>
            <person name="Goker M."/>
        </authorList>
    </citation>
    <scope>NUCLEOTIDE SEQUENCE [LARGE SCALE GENOMIC DNA]</scope>
    <source>
        <strain evidence="2 3">DSM 16684</strain>
    </source>
</reference>
<feature type="region of interest" description="Disordered" evidence="1">
    <location>
        <begin position="227"/>
        <end position="260"/>
    </location>
</feature>
<accession>S9QXS0</accession>
<organism evidence="2 3">
    <name type="scientific">Rubellimicrobium thermophilum DSM 16684</name>
    <dbReference type="NCBI Taxonomy" id="1123069"/>
    <lineage>
        <taxon>Bacteria</taxon>
        <taxon>Pseudomonadati</taxon>
        <taxon>Pseudomonadota</taxon>
        <taxon>Alphaproteobacteria</taxon>
        <taxon>Rhodobacterales</taxon>
        <taxon>Roseobacteraceae</taxon>
        <taxon>Rubellimicrobium</taxon>
    </lineage>
</organism>
<proteinExistence type="predicted"/>
<name>S9QXS0_9RHOB</name>
<keyword evidence="3" id="KW-1185">Reference proteome</keyword>
<feature type="region of interest" description="Disordered" evidence="1">
    <location>
        <begin position="119"/>
        <end position="138"/>
    </location>
</feature>
<dbReference type="HOGENOM" id="CLU_946232_0_0_5"/>
<evidence type="ECO:0000313" key="3">
    <source>
        <dbReference type="Proteomes" id="UP000015346"/>
    </source>
</evidence>
<dbReference type="Proteomes" id="UP000015346">
    <property type="component" value="Unassembled WGS sequence"/>
</dbReference>
<comment type="caution">
    <text evidence="2">The sequence shown here is derived from an EMBL/GenBank/DDBJ whole genome shotgun (WGS) entry which is preliminary data.</text>
</comment>
<protein>
    <submittedName>
        <fullName evidence="2">Uncharacterized protein</fullName>
    </submittedName>
</protein>